<evidence type="ECO:0000313" key="2">
    <source>
        <dbReference type="Proteomes" id="UP000319728"/>
    </source>
</evidence>
<dbReference type="EMBL" id="VLLP01000001">
    <property type="protein sequence ID" value="TWJ29868.1"/>
    <property type="molecule type" value="Genomic_DNA"/>
</dbReference>
<dbReference type="InterPro" id="IPR004360">
    <property type="entry name" value="Glyas_Fos-R_dOase_dom"/>
</dbReference>
<dbReference type="AlphaFoldDB" id="A0A562WI92"/>
<reference evidence="1 2" key="1">
    <citation type="submission" date="2019-07" db="EMBL/GenBank/DDBJ databases">
        <title>R&amp;d 2014.</title>
        <authorList>
            <person name="Klenk H.-P."/>
        </authorList>
    </citation>
    <scope>NUCLEOTIDE SEQUENCE [LARGE SCALE GENOMIC DNA]</scope>
    <source>
        <strain evidence="1 2">DSM 43912</strain>
    </source>
</reference>
<dbReference type="RefSeq" id="WP_145818706.1">
    <property type="nucleotide sequence ID" value="NZ_AP023438.1"/>
</dbReference>
<keyword evidence="2" id="KW-1185">Reference proteome</keyword>
<gene>
    <name evidence="1" type="ORF">JD81_03399</name>
</gene>
<sequence>MTPRFDLVGMVATDLPRTLDFYRRLGVDVPAGAEHEPHVEVALPGGLRLAWDTVETIRSFDPDWQPGSGGPRVSLAFRCADPAEVDRYYAELTGAGFAGHRPPWDAFWGQRYAVLHDPEGNGVDLYAPLPERPSPPG</sequence>
<dbReference type="PANTHER" id="PTHR36503">
    <property type="entry name" value="BLR2520 PROTEIN"/>
    <property type="match status" value="1"/>
</dbReference>
<dbReference type="PROSITE" id="PS51819">
    <property type="entry name" value="VOC"/>
    <property type="match status" value="1"/>
</dbReference>
<protein>
    <submittedName>
        <fullName evidence="1">Putative glyoxalase superfamily protein PhnB</fullName>
    </submittedName>
</protein>
<dbReference type="InterPro" id="IPR029068">
    <property type="entry name" value="Glyas_Bleomycin-R_OHBP_Dase"/>
</dbReference>
<dbReference type="SUPFAM" id="SSF54593">
    <property type="entry name" value="Glyoxalase/Bleomycin resistance protein/Dihydroxybiphenyl dioxygenase"/>
    <property type="match status" value="1"/>
</dbReference>
<organism evidence="1 2">
    <name type="scientific">Micromonospora sagamiensis</name>
    <dbReference type="NCBI Taxonomy" id="47875"/>
    <lineage>
        <taxon>Bacteria</taxon>
        <taxon>Bacillati</taxon>
        <taxon>Actinomycetota</taxon>
        <taxon>Actinomycetes</taxon>
        <taxon>Micromonosporales</taxon>
        <taxon>Micromonosporaceae</taxon>
        <taxon>Micromonospora</taxon>
    </lineage>
</organism>
<proteinExistence type="predicted"/>
<accession>A0A562WI92</accession>
<dbReference type="OrthoDB" id="9798201at2"/>
<dbReference type="Proteomes" id="UP000319728">
    <property type="component" value="Unassembled WGS sequence"/>
</dbReference>
<dbReference type="InterPro" id="IPR037523">
    <property type="entry name" value="VOC_core"/>
</dbReference>
<dbReference type="PANTHER" id="PTHR36503:SF3">
    <property type="entry name" value="BLR0126 PROTEIN"/>
    <property type="match status" value="1"/>
</dbReference>
<evidence type="ECO:0000313" key="1">
    <source>
        <dbReference type="EMBL" id="TWJ29868.1"/>
    </source>
</evidence>
<dbReference type="Gene3D" id="3.10.180.10">
    <property type="entry name" value="2,3-Dihydroxybiphenyl 1,2-Dioxygenase, domain 1"/>
    <property type="match status" value="1"/>
</dbReference>
<comment type="caution">
    <text evidence="1">The sequence shown here is derived from an EMBL/GenBank/DDBJ whole genome shotgun (WGS) entry which is preliminary data.</text>
</comment>
<dbReference type="Pfam" id="PF00903">
    <property type="entry name" value="Glyoxalase"/>
    <property type="match status" value="1"/>
</dbReference>
<name>A0A562WI92_9ACTN</name>